<organism evidence="3">
    <name type="scientific">Zea mays</name>
    <name type="common">Maize</name>
    <dbReference type="NCBI Taxonomy" id="4577"/>
    <lineage>
        <taxon>Eukaryota</taxon>
        <taxon>Viridiplantae</taxon>
        <taxon>Streptophyta</taxon>
        <taxon>Embryophyta</taxon>
        <taxon>Tracheophyta</taxon>
        <taxon>Spermatophyta</taxon>
        <taxon>Magnoliopsida</taxon>
        <taxon>Liliopsida</taxon>
        <taxon>Poales</taxon>
        <taxon>Poaceae</taxon>
        <taxon>PACMAD clade</taxon>
        <taxon>Panicoideae</taxon>
        <taxon>Andropogonodae</taxon>
        <taxon>Andropogoneae</taxon>
        <taxon>Tripsacinae</taxon>
        <taxon>Zea</taxon>
    </lineage>
</organism>
<feature type="compositionally biased region" description="Polar residues" evidence="1">
    <location>
        <begin position="136"/>
        <end position="147"/>
    </location>
</feature>
<dbReference type="AlphaFoldDB" id="A0A317Y140"/>
<dbReference type="Proteomes" id="UP000251960">
    <property type="component" value="Chromosome 1"/>
</dbReference>
<keyword evidence="2" id="KW-0812">Transmembrane</keyword>
<feature type="region of interest" description="Disordered" evidence="1">
    <location>
        <begin position="80"/>
        <end position="147"/>
    </location>
</feature>
<feature type="transmembrane region" description="Helical" evidence="2">
    <location>
        <begin position="29"/>
        <end position="52"/>
    </location>
</feature>
<evidence type="ECO:0000256" key="1">
    <source>
        <dbReference type="SAM" id="MobiDB-lite"/>
    </source>
</evidence>
<dbReference type="EMBL" id="NCVQ01000001">
    <property type="protein sequence ID" value="PWZ52215.1"/>
    <property type="molecule type" value="Genomic_DNA"/>
</dbReference>
<sequence length="147" mass="15209">MERSTVRSGRPSVSSTTARPQLSNLGLGYSIAIALGFLILFASFLLAFYFCFGRGGDYWAGEAVTTASSSGHLSITVRACSSSRRGPSPPKTTLTPPPPPPRPAPPSGSTRPPSLPTPRSPSPARPPRLTPCAPSASASTGTARRCA</sequence>
<proteinExistence type="predicted"/>
<protein>
    <submittedName>
        <fullName evidence="3">Uncharacterized protein</fullName>
    </submittedName>
</protein>
<feature type="compositionally biased region" description="Pro residues" evidence="1">
    <location>
        <begin position="113"/>
        <end position="129"/>
    </location>
</feature>
<keyword evidence="2" id="KW-0472">Membrane</keyword>
<comment type="caution">
    <text evidence="3">The sequence shown here is derived from an EMBL/GenBank/DDBJ whole genome shotgun (WGS) entry which is preliminary data.</text>
</comment>
<evidence type="ECO:0000256" key="2">
    <source>
        <dbReference type="SAM" id="Phobius"/>
    </source>
</evidence>
<keyword evidence="2" id="KW-1133">Transmembrane helix</keyword>
<evidence type="ECO:0000313" key="3">
    <source>
        <dbReference type="EMBL" id="PWZ52215.1"/>
    </source>
</evidence>
<reference evidence="3" key="1">
    <citation type="journal article" date="2018" name="Nat. Genet.">
        <title>Extensive intraspecific gene order and gene structural variations between Mo17 and other maize genomes.</title>
        <authorList>
            <person name="Sun S."/>
            <person name="Zhou Y."/>
            <person name="Chen J."/>
            <person name="Shi J."/>
            <person name="Zhao H."/>
            <person name="Zhao H."/>
            <person name="Song W."/>
            <person name="Zhang M."/>
            <person name="Cui Y."/>
            <person name="Dong X."/>
            <person name="Liu H."/>
            <person name="Ma X."/>
            <person name="Jiao Y."/>
            <person name="Wang B."/>
            <person name="Wei X."/>
            <person name="Stein J.C."/>
            <person name="Glaubitz J.C."/>
            <person name="Lu F."/>
            <person name="Yu G."/>
            <person name="Liang C."/>
            <person name="Fengler K."/>
            <person name="Li B."/>
            <person name="Rafalski A."/>
            <person name="Schnable P.S."/>
            <person name="Ware D.H."/>
            <person name="Buckler E.S."/>
            <person name="Lai J."/>
        </authorList>
    </citation>
    <scope>NUCLEOTIDE SEQUENCE [LARGE SCALE GENOMIC DNA]</scope>
    <source>
        <tissue evidence="3">Seedling</tissue>
    </source>
</reference>
<accession>A0A317Y140</accession>
<name>A0A317Y140_MAIZE</name>
<feature type="compositionally biased region" description="Pro residues" evidence="1">
    <location>
        <begin position="87"/>
        <end position="106"/>
    </location>
</feature>
<gene>
    <name evidence="3" type="ORF">Zm00014a_032979</name>
</gene>